<sequence>MAIMGATQITFAAPAVAAALGIYFFDRIQPNNKELGGGGGGRLRTPVLSLMAKMKEEVKKSNQMPKLAPQFDGLHSFETLVG</sequence>
<organism evidence="1 2">
    <name type="scientific">Camellia lanceoleosa</name>
    <dbReference type="NCBI Taxonomy" id="1840588"/>
    <lineage>
        <taxon>Eukaryota</taxon>
        <taxon>Viridiplantae</taxon>
        <taxon>Streptophyta</taxon>
        <taxon>Embryophyta</taxon>
        <taxon>Tracheophyta</taxon>
        <taxon>Spermatophyta</taxon>
        <taxon>Magnoliopsida</taxon>
        <taxon>eudicotyledons</taxon>
        <taxon>Gunneridae</taxon>
        <taxon>Pentapetalae</taxon>
        <taxon>asterids</taxon>
        <taxon>Ericales</taxon>
        <taxon>Theaceae</taxon>
        <taxon>Camellia</taxon>
    </lineage>
</organism>
<protein>
    <submittedName>
        <fullName evidence="1">Uncharacterized protein</fullName>
    </submittedName>
</protein>
<gene>
    <name evidence="1" type="ORF">LOK49_LG01G01801</name>
</gene>
<reference evidence="1 2" key="1">
    <citation type="journal article" date="2022" name="Plant J.">
        <title>Chromosome-level genome of Camellia lanceoleosa provides a valuable resource for understanding genome evolution and self-incompatibility.</title>
        <authorList>
            <person name="Gong W."/>
            <person name="Xiao S."/>
            <person name="Wang L."/>
            <person name="Liao Z."/>
            <person name="Chang Y."/>
            <person name="Mo W."/>
            <person name="Hu G."/>
            <person name="Li W."/>
            <person name="Zhao G."/>
            <person name="Zhu H."/>
            <person name="Hu X."/>
            <person name="Ji K."/>
            <person name="Xiang X."/>
            <person name="Song Q."/>
            <person name="Yuan D."/>
            <person name="Jin S."/>
            <person name="Zhang L."/>
        </authorList>
    </citation>
    <scope>NUCLEOTIDE SEQUENCE [LARGE SCALE GENOMIC DNA]</scope>
    <source>
        <strain evidence="1">SQ_2022a</strain>
    </source>
</reference>
<dbReference type="Proteomes" id="UP001060215">
    <property type="component" value="Chromosome 1"/>
</dbReference>
<proteinExistence type="predicted"/>
<evidence type="ECO:0000313" key="1">
    <source>
        <dbReference type="EMBL" id="KAI8032040.1"/>
    </source>
</evidence>
<accession>A0ACC0J542</accession>
<name>A0ACC0J542_9ERIC</name>
<keyword evidence="2" id="KW-1185">Reference proteome</keyword>
<evidence type="ECO:0000313" key="2">
    <source>
        <dbReference type="Proteomes" id="UP001060215"/>
    </source>
</evidence>
<comment type="caution">
    <text evidence="1">The sequence shown here is derived from an EMBL/GenBank/DDBJ whole genome shotgun (WGS) entry which is preliminary data.</text>
</comment>
<dbReference type="EMBL" id="CM045758">
    <property type="protein sequence ID" value="KAI8032040.1"/>
    <property type="molecule type" value="Genomic_DNA"/>
</dbReference>